<dbReference type="InterPro" id="IPR002401">
    <property type="entry name" value="Cyt_P450_E_grp-I"/>
</dbReference>
<keyword evidence="7 9" id="KW-0408">Iron</keyword>
<evidence type="ECO:0000256" key="4">
    <source>
        <dbReference type="ARBA" id="ARBA00022617"/>
    </source>
</evidence>
<keyword evidence="8 10" id="KW-0503">Monooxygenase</keyword>
<dbReference type="SUPFAM" id="SSF48264">
    <property type="entry name" value="Cytochrome P450"/>
    <property type="match status" value="1"/>
</dbReference>
<feature type="binding site" description="axial binding residue" evidence="9">
    <location>
        <position position="404"/>
    </location>
    <ligand>
        <name>heme</name>
        <dbReference type="ChEBI" id="CHEBI:30413"/>
    </ligand>
    <ligandPart>
        <name>Fe</name>
        <dbReference type="ChEBI" id="CHEBI:18248"/>
    </ligandPart>
</feature>
<sequence>MGNFLQMPSIEPWKVYYQWAKERYGDIIYLNAAGEEIILLNSLSAAVDLLEKKAGIFSSRQWLIAFDLIGLSEWVTANLPYGAKWRSHRRSFHQFFNAREVQSYRPVIEQEGIAHARRLATNPKNFLLDSRYLFGILLLKISYGSSDDEYNKQLLANSHVVVKSISESLLPGAYLVNTFPWLRHFPSWFPGTGWKQKFAKFSAASKLAVVDSLNDTKARLRAGVQDGFPSIAARLIENLPDESHETYEEQLNVARAIAVNGFVAGSDTTVISMYALYLALAMRPEVQKRAQEEIDSVVGSDRLPTFNDFPRLPYVQAIMKEVSRWHTVVPLGLNHVSTEEYEYNGYRIPKGSSVLVNVWGIMHDPEIYEDPFEFKPERFLKDGKIDPSVLDPEAAIFGFGRRICPGRHLSNEALMYMTTIILAVFNIRPPKDEHGNPVKLELKTTSHMVSTPLDYECEIVPRSEQHLALLSLD</sequence>
<dbReference type="GO" id="GO:0005506">
    <property type="term" value="F:iron ion binding"/>
    <property type="evidence" value="ECO:0007669"/>
    <property type="project" value="InterPro"/>
</dbReference>
<dbReference type="RefSeq" id="XP_001840000.2">
    <property type="nucleotide sequence ID" value="XM_001839948.2"/>
</dbReference>
<evidence type="ECO:0000256" key="5">
    <source>
        <dbReference type="ARBA" id="ARBA00022723"/>
    </source>
</evidence>
<dbReference type="STRING" id="240176.A8PAK2"/>
<dbReference type="PANTHER" id="PTHR46300">
    <property type="entry name" value="P450, PUTATIVE (EUROFUNG)-RELATED-RELATED"/>
    <property type="match status" value="1"/>
</dbReference>
<dbReference type="InterPro" id="IPR050364">
    <property type="entry name" value="Cytochrome_P450_fung"/>
</dbReference>
<evidence type="ECO:0000313" key="11">
    <source>
        <dbReference type="EMBL" id="EAU81781.2"/>
    </source>
</evidence>
<keyword evidence="5 9" id="KW-0479">Metal-binding</keyword>
<dbReference type="Gene3D" id="1.10.630.10">
    <property type="entry name" value="Cytochrome P450"/>
    <property type="match status" value="1"/>
</dbReference>
<evidence type="ECO:0000256" key="6">
    <source>
        <dbReference type="ARBA" id="ARBA00023002"/>
    </source>
</evidence>
<reference evidence="11 12" key="1">
    <citation type="journal article" date="2010" name="Proc. Natl. Acad. Sci. U.S.A.">
        <title>Insights into evolution of multicellular fungi from the assembled chromosomes of the mushroom Coprinopsis cinerea (Coprinus cinereus).</title>
        <authorList>
            <person name="Stajich J.E."/>
            <person name="Wilke S.K."/>
            <person name="Ahren D."/>
            <person name="Au C.H."/>
            <person name="Birren B.W."/>
            <person name="Borodovsky M."/>
            <person name="Burns C."/>
            <person name="Canback B."/>
            <person name="Casselton L.A."/>
            <person name="Cheng C.K."/>
            <person name="Deng J."/>
            <person name="Dietrich F.S."/>
            <person name="Fargo D.C."/>
            <person name="Farman M.L."/>
            <person name="Gathman A.C."/>
            <person name="Goldberg J."/>
            <person name="Guigo R."/>
            <person name="Hoegger P.J."/>
            <person name="Hooker J.B."/>
            <person name="Huggins A."/>
            <person name="James T.Y."/>
            <person name="Kamada T."/>
            <person name="Kilaru S."/>
            <person name="Kodira C."/>
            <person name="Kues U."/>
            <person name="Kupfer D."/>
            <person name="Kwan H.S."/>
            <person name="Lomsadze A."/>
            <person name="Li W."/>
            <person name="Lilly W.W."/>
            <person name="Ma L.J."/>
            <person name="Mackey A.J."/>
            <person name="Manning G."/>
            <person name="Martin F."/>
            <person name="Muraguchi H."/>
            <person name="Natvig D.O."/>
            <person name="Palmerini H."/>
            <person name="Ramesh M.A."/>
            <person name="Rehmeyer C.J."/>
            <person name="Roe B.A."/>
            <person name="Shenoy N."/>
            <person name="Stanke M."/>
            <person name="Ter-Hovhannisyan V."/>
            <person name="Tunlid A."/>
            <person name="Velagapudi R."/>
            <person name="Vision T.J."/>
            <person name="Zeng Q."/>
            <person name="Zolan M.E."/>
            <person name="Pukkila P.J."/>
        </authorList>
    </citation>
    <scope>NUCLEOTIDE SEQUENCE [LARGE SCALE GENOMIC DNA]</scope>
    <source>
        <strain evidence="12">Okayama-7 / 130 / ATCC MYA-4618 / FGSC 9003</strain>
    </source>
</reference>
<name>A8PAK2_COPC7</name>
<evidence type="ECO:0000313" key="12">
    <source>
        <dbReference type="Proteomes" id="UP000001861"/>
    </source>
</evidence>
<accession>A8PAK2</accession>
<dbReference type="GO" id="GO:0020037">
    <property type="term" value="F:heme binding"/>
    <property type="evidence" value="ECO:0007669"/>
    <property type="project" value="InterPro"/>
</dbReference>
<evidence type="ECO:0000256" key="8">
    <source>
        <dbReference type="ARBA" id="ARBA00023033"/>
    </source>
</evidence>
<dbReference type="PRINTS" id="PR00463">
    <property type="entry name" value="EP450I"/>
</dbReference>
<dbReference type="PANTHER" id="PTHR46300:SF7">
    <property type="entry name" value="P450, PUTATIVE (EUROFUNG)-RELATED"/>
    <property type="match status" value="1"/>
</dbReference>
<dbReference type="OrthoDB" id="2789670at2759"/>
<evidence type="ECO:0000256" key="7">
    <source>
        <dbReference type="ARBA" id="ARBA00023004"/>
    </source>
</evidence>
<protein>
    <submittedName>
        <fullName evidence="11">O-methylsterigmatocystin oxidoreductase</fullName>
    </submittedName>
</protein>
<evidence type="ECO:0000256" key="2">
    <source>
        <dbReference type="ARBA" id="ARBA00005179"/>
    </source>
</evidence>
<dbReference type="InterPro" id="IPR017972">
    <property type="entry name" value="Cyt_P450_CS"/>
</dbReference>
<dbReference type="KEGG" id="cci:CC1G_10384"/>
<dbReference type="HOGENOM" id="CLU_001570_2_0_1"/>
<gene>
    <name evidence="11" type="ORF">CC1G_10384</name>
</gene>
<dbReference type="Pfam" id="PF00067">
    <property type="entry name" value="p450"/>
    <property type="match status" value="1"/>
</dbReference>
<keyword evidence="6 10" id="KW-0560">Oxidoreductase</keyword>
<evidence type="ECO:0000256" key="10">
    <source>
        <dbReference type="RuleBase" id="RU000461"/>
    </source>
</evidence>
<evidence type="ECO:0000256" key="9">
    <source>
        <dbReference type="PIRSR" id="PIRSR602401-1"/>
    </source>
</evidence>
<evidence type="ECO:0000256" key="1">
    <source>
        <dbReference type="ARBA" id="ARBA00001971"/>
    </source>
</evidence>
<comment type="cofactor">
    <cofactor evidence="1 9">
        <name>heme</name>
        <dbReference type="ChEBI" id="CHEBI:30413"/>
    </cofactor>
</comment>
<comment type="caution">
    <text evidence="11">The sequence shown here is derived from an EMBL/GenBank/DDBJ whole genome shotgun (WGS) entry which is preliminary data.</text>
</comment>
<comment type="similarity">
    <text evidence="3 10">Belongs to the cytochrome P450 family.</text>
</comment>
<dbReference type="AlphaFoldDB" id="A8PAK2"/>
<dbReference type="InterPro" id="IPR001128">
    <property type="entry name" value="Cyt_P450"/>
</dbReference>
<dbReference type="GeneID" id="6016621"/>
<dbReference type="OMA" id="HETINCT"/>
<organism evidence="11 12">
    <name type="scientific">Coprinopsis cinerea (strain Okayama-7 / 130 / ATCC MYA-4618 / FGSC 9003)</name>
    <name type="common">Inky cap fungus</name>
    <name type="synonym">Hormographiella aspergillata</name>
    <dbReference type="NCBI Taxonomy" id="240176"/>
    <lineage>
        <taxon>Eukaryota</taxon>
        <taxon>Fungi</taxon>
        <taxon>Dikarya</taxon>
        <taxon>Basidiomycota</taxon>
        <taxon>Agaricomycotina</taxon>
        <taxon>Agaricomycetes</taxon>
        <taxon>Agaricomycetidae</taxon>
        <taxon>Agaricales</taxon>
        <taxon>Agaricineae</taxon>
        <taxon>Psathyrellaceae</taxon>
        <taxon>Coprinopsis</taxon>
    </lineage>
</organism>
<dbReference type="CDD" id="cd11065">
    <property type="entry name" value="CYP64-like"/>
    <property type="match status" value="1"/>
</dbReference>
<dbReference type="PROSITE" id="PS00086">
    <property type="entry name" value="CYTOCHROME_P450"/>
    <property type="match status" value="1"/>
</dbReference>
<evidence type="ECO:0000256" key="3">
    <source>
        <dbReference type="ARBA" id="ARBA00010617"/>
    </source>
</evidence>
<dbReference type="eggNOG" id="KOG0156">
    <property type="taxonomic scope" value="Eukaryota"/>
</dbReference>
<dbReference type="VEuPathDB" id="FungiDB:CC1G_10384"/>
<dbReference type="InParanoid" id="A8PAK2"/>
<dbReference type="EMBL" id="AACS02000002">
    <property type="protein sequence ID" value="EAU81781.2"/>
    <property type="molecule type" value="Genomic_DNA"/>
</dbReference>
<dbReference type="GO" id="GO:0004497">
    <property type="term" value="F:monooxygenase activity"/>
    <property type="evidence" value="ECO:0007669"/>
    <property type="project" value="UniProtKB-KW"/>
</dbReference>
<dbReference type="Proteomes" id="UP000001861">
    <property type="component" value="Unassembled WGS sequence"/>
</dbReference>
<comment type="pathway">
    <text evidence="2">Secondary metabolite biosynthesis.</text>
</comment>
<dbReference type="InterPro" id="IPR036396">
    <property type="entry name" value="Cyt_P450_sf"/>
</dbReference>
<proteinExistence type="inferred from homology"/>
<keyword evidence="12" id="KW-1185">Reference proteome</keyword>
<keyword evidence="4 9" id="KW-0349">Heme</keyword>
<dbReference type="GO" id="GO:0016705">
    <property type="term" value="F:oxidoreductase activity, acting on paired donors, with incorporation or reduction of molecular oxygen"/>
    <property type="evidence" value="ECO:0007669"/>
    <property type="project" value="InterPro"/>
</dbReference>